<dbReference type="SUPFAM" id="SSF81330">
    <property type="entry name" value="Gated mechanosensitive channel"/>
    <property type="match status" value="1"/>
</dbReference>
<dbReference type="GO" id="GO:0008381">
    <property type="term" value="F:mechanosensitive monoatomic ion channel activity"/>
    <property type="evidence" value="ECO:0007669"/>
    <property type="project" value="UniProtKB-UniRule"/>
</dbReference>
<evidence type="ECO:0000256" key="3">
    <source>
        <dbReference type="ARBA" id="ARBA00022448"/>
    </source>
</evidence>
<comment type="subcellular location">
    <subcellularLocation>
        <location evidence="1 10">Cell membrane</location>
        <topology evidence="1 10">Multi-pass membrane protein</topology>
    </subcellularLocation>
</comment>
<feature type="region of interest" description="Disordered" evidence="11">
    <location>
        <begin position="112"/>
        <end position="138"/>
    </location>
</feature>
<dbReference type="PROSITE" id="PS01327">
    <property type="entry name" value="MSCL"/>
    <property type="match status" value="1"/>
</dbReference>
<evidence type="ECO:0000256" key="8">
    <source>
        <dbReference type="ARBA" id="ARBA00023136"/>
    </source>
</evidence>
<dbReference type="HAMAP" id="MF_00115">
    <property type="entry name" value="MscL"/>
    <property type="match status" value="1"/>
</dbReference>
<dbReference type="InterPro" id="IPR001185">
    <property type="entry name" value="MS_channel"/>
</dbReference>
<dbReference type="InterPro" id="IPR036019">
    <property type="entry name" value="MscL_channel"/>
</dbReference>
<evidence type="ECO:0000256" key="11">
    <source>
        <dbReference type="SAM" id="MobiDB-lite"/>
    </source>
</evidence>
<evidence type="ECO:0000256" key="6">
    <source>
        <dbReference type="ARBA" id="ARBA00022989"/>
    </source>
</evidence>
<sequence>MLKEFIIRGNVVDLAVGIIIGGAFGTIVRSLVADVIMPPIGLLLGNIDFANLFIVLKAGAEVAGPYATLADAQAAGATTVNYGVFINSIVSFLIVGFAVFLLIRQVNRLKREKPAPPAEPTEKDCTRRPGGATPPVARCAPAFHHRPCLPARPAPRHTRCRAVPAPIRP</sequence>
<dbReference type="NCBIfam" id="TIGR00220">
    <property type="entry name" value="mscL"/>
    <property type="match status" value="1"/>
</dbReference>
<evidence type="ECO:0000256" key="10">
    <source>
        <dbReference type="HAMAP-Rule" id="MF_00115"/>
    </source>
</evidence>
<keyword evidence="7 10" id="KW-0406">Ion transport</keyword>
<dbReference type="Gene3D" id="1.10.1200.120">
    <property type="entry name" value="Large-conductance mechanosensitive channel, MscL, domain 1"/>
    <property type="match status" value="1"/>
</dbReference>
<keyword evidence="3 10" id="KW-0813">Transport</keyword>
<dbReference type="AlphaFoldDB" id="A0A7V0T4X3"/>
<keyword evidence="4 10" id="KW-1003">Cell membrane</keyword>
<dbReference type="InterPro" id="IPR037673">
    <property type="entry name" value="MSC/AndL"/>
</dbReference>
<evidence type="ECO:0000313" key="12">
    <source>
        <dbReference type="EMBL" id="HDQ98988.1"/>
    </source>
</evidence>
<comment type="caution">
    <text evidence="12">The sequence shown here is derived from an EMBL/GenBank/DDBJ whole genome shotgun (WGS) entry which is preliminary data.</text>
</comment>
<evidence type="ECO:0000256" key="7">
    <source>
        <dbReference type="ARBA" id="ARBA00023065"/>
    </source>
</evidence>
<keyword evidence="8 10" id="KW-0472">Membrane</keyword>
<accession>A0A7V0T4X3</accession>
<dbReference type="EMBL" id="DSBX01000060">
    <property type="protein sequence ID" value="HDQ98988.1"/>
    <property type="molecule type" value="Genomic_DNA"/>
</dbReference>
<protein>
    <recommendedName>
        <fullName evidence="10">Large-conductance mechanosensitive channel</fullName>
    </recommendedName>
</protein>
<keyword evidence="6 10" id="KW-1133">Transmembrane helix</keyword>
<dbReference type="Pfam" id="PF01741">
    <property type="entry name" value="MscL"/>
    <property type="match status" value="1"/>
</dbReference>
<comment type="similarity">
    <text evidence="2 10">Belongs to the MscL family.</text>
</comment>
<reference evidence="12" key="1">
    <citation type="journal article" date="2020" name="mSystems">
        <title>Genome- and Community-Level Interaction Insights into Carbon Utilization and Element Cycling Functions of Hydrothermarchaeota in Hydrothermal Sediment.</title>
        <authorList>
            <person name="Zhou Z."/>
            <person name="Liu Y."/>
            <person name="Xu W."/>
            <person name="Pan J."/>
            <person name="Luo Z.H."/>
            <person name="Li M."/>
        </authorList>
    </citation>
    <scope>NUCLEOTIDE SEQUENCE [LARGE SCALE GENOMIC DNA]</scope>
    <source>
        <strain evidence="12">SpSt-1182</strain>
    </source>
</reference>
<feature type="transmembrane region" description="Helical" evidence="10">
    <location>
        <begin position="6"/>
        <end position="28"/>
    </location>
</feature>
<comment type="function">
    <text evidence="10">Channel that opens in response to stretch forces in the membrane lipid bilayer. May participate in the regulation of osmotic pressure changes within the cell.</text>
</comment>
<name>A0A7V0T4X3_UNCW3</name>
<evidence type="ECO:0000256" key="5">
    <source>
        <dbReference type="ARBA" id="ARBA00022692"/>
    </source>
</evidence>
<keyword evidence="5 10" id="KW-0812">Transmembrane</keyword>
<comment type="subunit">
    <text evidence="10">Homopentamer.</text>
</comment>
<evidence type="ECO:0000256" key="4">
    <source>
        <dbReference type="ARBA" id="ARBA00022475"/>
    </source>
</evidence>
<dbReference type="PANTHER" id="PTHR30266">
    <property type="entry name" value="MECHANOSENSITIVE CHANNEL MSCL"/>
    <property type="match status" value="1"/>
</dbReference>
<dbReference type="PRINTS" id="PR01264">
    <property type="entry name" value="MECHCHANNEL"/>
</dbReference>
<organism evidence="12">
    <name type="scientific">candidate division WOR-3 bacterium</name>
    <dbReference type="NCBI Taxonomy" id="2052148"/>
    <lineage>
        <taxon>Bacteria</taxon>
        <taxon>Bacteria division WOR-3</taxon>
    </lineage>
</organism>
<evidence type="ECO:0000256" key="2">
    <source>
        <dbReference type="ARBA" id="ARBA00007254"/>
    </source>
</evidence>
<keyword evidence="9 10" id="KW-0407">Ion channel</keyword>
<proteinExistence type="inferred from homology"/>
<evidence type="ECO:0000256" key="1">
    <source>
        <dbReference type="ARBA" id="ARBA00004651"/>
    </source>
</evidence>
<dbReference type="InterPro" id="IPR019823">
    <property type="entry name" value="Mechanosensitive_channel_CS"/>
</dbReference>
<feature type="transmembrane region" description="Helical" evidence="10">
    <location>
        <begin position="80"/>
        <end position="103"/>
    </location>
</feature>
<dbReference type="Proteomes" id="UP000885672">
    <property type="component" value="Unassembled WGS sequence"/>
</dbReference>
<dbReference type="PANTHER" id="PTHR30266:SF2">
    <property type="entry name" value="LARGE-CONDUCTANCE MECHANOSENSITIVE CHANNEL"/>
    <property type="match status" value="1"/>
</dbReference>
<gene>
    <name evidence="10 12" type="primary">mscL</name>
    <name evidence="12" type="ORF">ENN51_01685</name>
</gene>
<evidence type="ECO:0000256" key="9">
    <source>
        <dbReference type="ARBA" id="ARBA00023303"/>
    </source>
</evidence>
<dbReference type="GO" id="GO:0005886">
    <property type="term" value="C:plasma membrane"/>
    <property type="evidence" value="ECO:0007669"/>
    <property type="project" value="UniProtKB-SubCell"/>
</dbReference>